<dbReference type="Proteomes" id="UP001159364">
    <property type="component" value="Linkage Group LG06"/>
</dbReference>
<evidence type="ECO:0000313" key="3">
    <source>
        <dbReference type="Proteomes" id="UP001159364"/>
    </source>
</evidence>
<protein>
    <submittedName>
        <fullName evidence="2">Uncharacterized protein</fullName>
    </submittedName>
</protein>
<evidence type="ECO:0000256" key="1">
    <source>
        <dbReference type="SAM" id="Phobius"/>
    </source>
</evidence>
<dbReference type="AlphaFoldDB" id="A0AAV8T680"/>
<keyword evidence="1" id="KW-0472">Membrane</keyword>
<evidence type="ECO:0000313" key="2">
    <source>
        <dbReference type="EMBL" id="KAJ8761594.1"/>
    </source>
</evidence>
<name>A0AAV8T680_9ROSI</name>
<keyword evidence="1" id="KW-0812">Transmembrane</keyword>
<dbReference type="EMBL" id="JAIWQS010000006">
    <property type="protein sequence ID" value="KAJ8761594.1"/>
    <property type="molecule type" value="Genomic_DNA"/>
</dbReference>
<gene>
    <name evidence="2" type="ORF">K2173_004370</name>
</gene>
<feature type="transmembrane region" description="Helical" evidence="1">
    <location>
        <begin position="69"/>
        <end position="90"/>
    </location>
</feature>
<proteinExistence type="predicted"/>
<keyword evidence="3" id="KW-1185">Reference proteome</keyword>
<reference evidence="2 3" key="1">
    <citation type="submission" date="2021-09" db="EMBL/GenBank/DDBJ databases">
        <title>Genomic insights and catalytic innovation underlie evolution of tropane alkaloids biosynthesis.</title>
        <authorList>
            <person name="Wang Y.-J."/>
            <person name="Tian T."/>
            <person name="Huang J.-P."/>
            <person name="Huang S.-X."/>
        </authorList>
    </citation>
    <scope>NUCLEOTIDE SEQUENCE [LARGE SCALE GENOMIC DNA]</scope>
    <source>
        <strain evidence="2">KIB-2018</strain>
        <tissue evidence="2">Leaf</tissue>
    </source>
</reference>
<sequence length="97" mass="10988">MLSLTMTFSPFPADHDLQCSQGITEGQNLKYQVPLLAGAEEETYSNAPVKGKIKRFAIFLYEKLKFNQILQLPIIVSWWLALIIFSGMVLKEKLGII</sequence>
<accession>A0AAV8T680</accession>
<keyword evidence="1" id="KW-1133">Transmembrane helix</keyword>
<comment type="caution">
    <text evidence="2">The sequence shown here is derived from an EMBL/GenBank/DDBJ whole genome shotgun (WGS) entry which is preliminary data.</text>
</comment>
<organism evidence="2 3">
    <name type="scientific">Erythroxylum novogranatense</name>
    <dbReference type="NCBI Taxonomy" id="1862640"/>
    <lineage>
        <taxon>Eukaryota</taxon>
        <taxon>Viridiplantae</taxon>
        <taxon>Streptophyta</taxon>
        <taxon>Embryophyta</taxon>
        <taxon>Tracheophyta</taxon>
        <taxon>Spermatophyta</taxon>
        <taxon>Magnoliopsida</taxon>
        <taxon>eudicotyledons</taxon>
        <taxon>Gunneridae</taxon>
        <taxon>Pentapetalae</taxon>
        <taxon>rosids</taxon>
        <taxon>fabids</taxon>
        <taxon>Malpighiales</taxon>
        <taxon>Erythroxylaceae</taxon>
        <taxon>Erythroxylum</taxon>
    </lineage>
</organism>